<protein>
    <submittedName>
        <fullName evidence="1">Uncharacterized protein</fullName>
    </submittedName>
</protein>
<proteinExistence type="predicted"/>
<gene>
    <name evidence="1" type="ORF">N47_E41640</name>
</gene>
<dbReference type="EMBL" id="FR695877">
    <property type="protein sequence ID" value="CBX30652.1"/>
    <property type="molecule type" value="Genomic_DNA"/>
</dbReference>
<evidence type="ECO:0000313" key="1">
    <source>
        <dbReference type="EMBL" id="CBX30652.1"/>
    </source>
</evidence>
<reference evidence="1" key="1">
    <citation type="journal article" date="2011" name="Environ. Microbiol.">
        <title>Genomic insights into the metabolic potential of the polycyclic aromatic hydrocarbon degrading sulfate-reducing Deltaproteobacterium N47.</title>
        <authorList>
            <person name="Bergmann F."/>
            <person name="Selesi D."/>
            <person name="Weinmaier T."/>
            <person name="Tischler P."/>
            <person name="Rattei T."/>
            <person name="Meckenstock R.U."/>
        </authorList>
    </citation>
    <scope>NUCLEOTIDE SEQUENCE</scope>
</reference>
<sequence length="48" mass="5450">MKGAKVFLQKIFTAYRIATFTWKTADRPEIVGIDLNPVIAFADRVFCS</sequence>
<name>E1YKL9_9BACT</name>
<organism evidence="1">
    <name type="scientific">uncultured Desulfobacterium sp</name>
    <dbReference type="NCBI Taxonomy" id="201089"/>
    <lineage>
        <taxon>Bacteria</taxon>
        <taxon>Pseudomonadati</taxon>
        <taxon>Thermodesulfobacteriota</taxon>
        <taxon>Desulfobacteria</taxon>
        <taxon>Desulfobacterales</taxon>
        <taxon>Desulfobacteriaceae</taxon>
        <taxon>Desulfobacterium</taxon>
        <taxon>environmental samples</taxon>
    </lineage>
</organism>
<accession>E1YKL9</accession>
<dbReference type="AlphaFoldDB" id="E1YKL9"/>